<proteinExistence type="predicted"/>
<gene>
    <name evidence="3" type="ORF">K490DRAFT_76279</name>
</gene>
<evidence type="ECO:0000259" key="2">
    <source>
        <dbReference type="Pfam" id="PF06221"/>
    </source>
</evidence>
<comment type="caution">
    <text evidence="3">The sequence shown here is derived from an EMBL/GenBank/DDBJ whole genome shotgun (WGS) entry which is preliminary data.</text>
</comment>
<dbReference type="OrthoDB" id="338816at2759"/>
<accession>A0A9P4HNI0</accession>
<feature type="compositionally biased region" description="Polar residues" evidence="1">
    <location>
        <begin position="184"/>
        <end position="202"/>
    </location>
</feature>
<organism evidence="3 4">
    <name type="scientific">Saccharata proteae CBS 121410</name>
    <dbReference type="NCBI Taxonomy" id="1314787"/>
    <lineage>
        <taxon>Eukaryota</taxon>
        <taxon>Fungi</taxon>
        <taxon>Dikarya</taxon>
        <taxon>Ascomycota</taxon>
        <taxon>Pezizomycotina</taxon>
        <taxon>Dothideomycetes</taxon>
        <taxon>Dothideomycetes incertae sedis</taxon>
        <taxon>Botryosphaeriales</taxon>
        <taxon>Saccharataceae</taxon>
        <taxon>Saccharata</taxon>
    </lineage>
</organism>
<feature type="region of interest" description="Disordered" evidence="1">
    <location>
        <begin position="306"/>
        <end position="326"/>
    </location>
</feature>
<dbReference type="Pfam" id="PF06221">
    <property type="entry name" value="zf-C2HC5"/>
    <property type="match status" value="1"/>
</dbReference>
<feature type="compositionally biased region" description="Polar residues" evidence="1">
    <location>
        <begin position="152"/>
        <end position="165"/>
    </location>
</feature>
<dbReference type="GO" id="GO:0005634">
    <property type="term" value="C:nucleus"/>
    <property type="evidence" value="ECO:0007669"/>
    <property type="project" value="InterPro"/>
</dbReference>
<feature type="compositionally biased region" description="Basic residues" evidence="1">
    <location>
        <begin position="87"/>
        <end position="98"/>
    </location>
</feature>
<dbReference type="InterPro" id="IPR009349">
    <property type="entry name" value="TRIP4/RQT4_C2HC5_Znf"/>
</dbReference>
<feature type="compositionally biased region" description="Acidic residues" evidence="1">
    <location>
        <begin position="461"/>
        <end position="473"/>
    </location>
</feature>
<feature type="compositionally biased region" description="Low complexity" evidence="1">
    <location>
        <begin position="338"/>
        <end position="354"/>
    </location>
</feature>
<reference evidence="3" key="1">
    <citation type="journal article" date="2020" name="Stud. Mycol.">
        <title>101 Dothideomycetes genomes: a test case for predicting lifestyles and emergence of pathogens.</title>
        <authorList>
            <person name="Haridas S."/>
            <person name="Albert R."/>
            <person name="Binder M."/>
            <person name="Bloem J."/>
            <person name="Labutti K."/>
            <person name="Salamov A."/>
            <person name="Andreopoulos B."/>
            <person name="Baker S."/>
            <person name="Barry K."/>
            <person name="Bills G."/>
            <person name="Bluhm B."/>
            <person name="Cannon C."/>
            <person name="Castanera R."/>
            <person name="Culley D."/>
            <person name="Daum C."/>
            <person name="Ezra D."/>
            <person name="Gonzalez J."/>
            <person name="Henrissat B."/>
            <person name="Kuo A."/>
            <person name="Liang C."/>
            <person name="Lipzen A."/>
            <person name="Lutzoni F."/>
            <person name="Magnuson J."/>
            <person name="Mondo S."/>
            <person name="Nolan M."/>
            <person name="Ohm R."/>
            <person name="Pangilinan J."/>
            <person name="Park H.-J."/>
            <person name="Ramirez L."/>
            <person name="Alfaro M."/>
            <person name="Sun H."/>
            <person name="Tritt A."/>
            <person name="Yoshinaga Y."/>
            <person name="Zwiers L.-H."/>
            <person name="Turgeon B."/>
            <person name="Goodwin S."/>
            <person name="Spatafora J."/>
            <person name="Crous P."/>
            <person name="Grigoriev I."/>
        </authorList>
    </citation>
    <scope>NUCLEOTIDE SEQUENCE</scope>
    <source>
        <strain evidence="3">CBS 121410</strain>
    </source>
</reference>
<dbReference type="Proteomes" id="UP000799776">
    <property type="component" value="Unassembled WGS sequence"/>
</dbReference>
<dbReference type="GO" id="GO:0045893">
    <property type="term" value="P:positive regulation of DNA-templated transcription"/>
    <property type="evidence" value="ECO:0007669"/>
    <property type="project" value="TreeGrafter"/>
</dbReference>
<dbReference type="GO" id="GO:0008270">
    <property type="term" value="F:zinc ion binding"/>
    <property type="evidence" value="ECO:0007669"/>
    <property type="project" value="InterPro"/>
</dbReference>
<evidence type="ECO:0000256" key="1">
    <source>
        <dbReference type="SAM" id="MobiDB-lite"/>
    </source>
</evidence>
<dbReference type="PANTHER" id="PTHR12963">
    <property type="entry name" value="THYROID RECEPTOR INTERACTING PROTEIN RELATED"/>
    <property type="match status" value="1"/>
</dbReference>
<keyword evidence="4" id="KW-1185">Reference proteome</keyword>
<feature type="region of interest" description="Disordered" evidence="1">
    <location>
        <begin position="60"/>
        <end position="210"/>
    </location>
</feature>
<name>A0A9P4HNI0_9PEZI</name>
<feature type="region of interest" description="Disordered" evidence="1">
    <location>
        <begin position="338"/>
        <end position="365"/>
    </location>
</feature>
<feature type="compositionally biased region" description="Polar residues" evidence="1">
    <location>
        <begin position="312"/>
        <end position="326"/>
    </location>
</feature>
<protein>
    <submittedName>
        <fullName evidence="3">Zf-C2HC5-domain-containing protein</fullName>
    </submittedName>
</protein>
<dbReference type="InterPro" id="IPR039128">
    <property type="entry name" value="TRIP4-like"/>
</dbReference>
<feature type="region of interest" description="Disordered" evidence="1">
    <location>
        <begin position="451"/>
        <end position="522"/>
    </location>
</feature>
<evidence type="ECO:0000313" key="4">
    <source>
        <dbReference type="Proteomes" id="UP000799776"/>
    </source>
</evidence>
<dbReference type="AlphaFoldDB" id="A0A9P4HNI0"/>
<dbReference type="GO" id="GO:0180022">
    <property type="term" value="C:RQC-trigger complex"/>
    <property type="evidence" value="ECO:0007669"/>
    <property type="project" value="InterPro"/>
</dbReference>
<sequence>MELTAWSRSQLSRLLPMDNDSLDQIIRYTDTLPPESASDHLMELLGDSPAALEFISSFNSRRAPAPSQNPASTRNQNRNDASEVPKPRRGGNKQKKPIHNLPARRPEDFGNTSGAYMKRDEDDYMPTSSRTKKEPPLSNSLALQEKPDAKQLPSTRTGPNITNPTAKLPPSAAGPLISDLPNVKNKSSRTSSPAPRSQTPKTKITVAGGANMHGQASTLNDLDSAIRALEIQIKPSLSNISSQDMAKRRCNCMATRHPLLTAAPNCLSCGKIICVKEGLGPCTFCEKPLLSASEIESMVHILKEERGKERMNANNASQKRAEVSNSKGARPFAALAAPGALSTPGSSQPSSAPDSDAEEAETLRKAKEHRDRLLAFQANNAKRTRVHDEAADFETPDAGVSQWASPAERALQLKRQQKILREQEWNARPEYEKRQMVASIDVASGKVMRKMAKVQRPVTPESEDDIDEPGELEPQEKRTGKGGAFSRNPLLGAMIRPVAKAEGDGKGKEREREKGSMWRRVQDDRDDNEEWILDGGAYGGRIDGRVLGAEEHAVG</sequence>
<feature type="compositionally biased region" description="Basic and acidic residues" evidence="1">
    <location>
        <begin position="499"/>
        <end position="522"/>
    </location>
</feature>
<dbReference type="EMBL" id="ML978757">
    <property type="protein sequence ID" value="KAF2083793.1"/>
    <property type="molecule type" value="Genomic_DNA"/>
</dbReference>
<feature type="compositionally biased region" description="Polar residues" evidence="1">
    <location>
        <begin position="60"/>
        <end position="79"/>
    </location>
</feature>
<dbReference type="GO" id="GO:0072344">
    <property type="term" value="P:rescue of stalled ribosome"/>
    <property type="evidence" value="ECO:0007669"/>
    <property type="project" value="InterPro"/>
</dbReference>
<feature type="domain" description="TRIP4/RQT4 C2HC5-type zinc finger" evidence="2">
    <location>
        <begin position="247"/>
        <end position="299"/>
    </location>
</feature>
<dbReference type="PANTHER" id="PTHR12963:SF4">
    <property type="entry name" value="ACTIVATING SIGNAL COINTEGRATOR 1"/>
    <property type="match status" value="1"/>
</dbReference>
<evidence type="ECO:0000313" key="3">
    <source>
        <dbReference type="EMBL" id="KAF2083793.1"/>
    </source>
</evidence>